<dbReference type="EMBL" id="JABBNU010000001">
    <property type="protein sequence ID" value="NMM47129.1"/>
    <property type="molecule type" value="Genomic_DNA"/>
</dbReference>
<sequence>MFLRYTFMTLFGILCFISSGQNNFYTSKTVEIDGIKYKGGSITIEGDKDLISESVDIIIENNGKTNRSGGYKLTYFEKEGYKYTGHIIVSSINKIASEKYEVFVSFQESMDDKILEQLLYSILNQFEALKFEKRIKDAEDASEFVSKKYSKALNKIETLEEKKETNQKEIEELQAMIDRLKTENVEIDSLLQLKHQESDSLYHETETMKKAIELIKEEYLGKQ</sequence>
<keyword evidence="3" id="KW-1185">Reference proteome</keyword>
<dbReference type="Proteomes" id="UP000559010">
    <property type="component" value="Unassembled WGS sequence"/>
</dbReference>
<dbReference type="AlphaFoldDB" id="A0A848IYQ6"/>
<gene>
    <name evidence="2" type="ORF">HH304_01865</name>
</gene>
<dbReference type="RefSeq" id="WP_169677742.1">
    <property type="nucleotide sequence ID" value="NZ_JABBNU010000001.1"/>
</dbReference>
<name>A0A848IYQ6_9BACT</name>
<accession>A0A848IYQ6</accession>
<organism evidence="2 3">
    <name type="scientific">Marinigracilibium pacificum</name>
    <dbReference type="NCBI Taxonomy" id="2729599"/>
    <lineage>
        <taxon>Bacteria</taxon>
        <taxon>Pseudomonadati</taxon>
        <taxon>Bacteroidota</taxon>
        <taxon>Cytophagia</taxon>
        <taxon>Cytophagales</taxon>
        <taxon>Flammeovirgaceae</taxon>
        <taxon>Marinigracilibium</taxon>
    </lineage>
</organism>
<reference evidence="2 3" key="1">
    <citation type="submission" date="2020-04" db="EMBL/GenBank/DDBJ databases">
        <title>Flammeovirgaceae bacterium KN852 isolated from deep sea.</title>
        <authorList>
            <person name="Zhang D.-C."/>
        </authorList>
    </citation>
    <scope>NUCLEOTIDE SEQUENCE [LARGE SCALE GENOMIC DNA]</scope>
    <source>
        <strain evidence="2 3">KN852</strain>
    </source>
</reference>
<comment type="caution">
    <text evidence="2">The sequence shown here is derived from an EMBL/GenBank/DDBJ whole genome shotgun (WGS) entry which is preliminary data.</text>
</comment>
<evidence type="ECO:0000313" key="3">
    <source>
        <dbReference type="Proteomes" id="UP000559010"/>
    </source>
</evidence>
<proteinExistence type="predicted"/>
<feature type="coiled-coil region" evidence="1">
    <location>
        <begin position="142"/>
        <end position="190"/>
    </location>
</feature>
<evidence type="ECO:0000256" key="1">
    <source>
        <dbReference type="SAM" id="Coils"/>
    </source>
</evidence>
<protein>
    <submittedName>
        <fullName evidence="2">Uncharacterized protein</fullName>
    </submittedName>
</protein>
<keyword evidence="1" id="KW-0175">Coiled coil</keyword>
<evidence type="ECO:0000313" key="2">
    <source>
        <dbReference type="EMBL" id="NMM47129.1"/>
    </source>
</evidence>